<comment type="caution">
    <text evidence="5">The sequence shown here is derived from an EMBL/GenBank/DDBJ whole genome shotgun (WGS) entry which is preliminary data.</text>
</comment>
<dbReference type="Pfam" id="PF00196">
    <property type="entry name" value="GerE"/>
    <property type="match status" value="1"/>
</dbReference>
<dbReference type="InterPro" id="IPR036388">
    <property type="entry name" value="WH-like_DNA-bd_sf"/>
</dbReference>
<gene>
    <name evidence="5" type="ORF">GCM10009864_17260</name>
</gene>
<dbReference type="Gene3D" id="1.10.10.10">
    <property type="entry name" value="Winged helix-like DNA-binding domain superfamily/Winged helix DNA-binding domain"/>
    <property type="match status" value="1"/>
</dbReference>
<dbReference type="Proteomes" id="UP001500994">
    <property type="component" value="Unassembled WGS sequence"/>
</dbReference>
<dbReference type="SUPFAM" id="SSF46894">
    <property type="entry name" value="C-terminal effector domain of the bipartite response regulators"/>
    <property type="match status" value="1"/>
</dbReference>
<evidence type="ECO:0000313" key="5">
    <source>
        <dbReference type="EMBL" id="GAA2653075.1"/>
    </source>
</evidence>
<keyword evidence="2" id="KW-0238">DNA-binding</keyword>
<dbReference type="SMART" id="SM00421">
    <property type="entry name" value="HTH_LUXR"/>
    <property type="match status" value="1"/>
</dbReference>
<keyword evidence="3" id="KW-0804">Transcription</keyword>
<dbReference type="InterPro" id="IPR016032">
    <property type="entry name" value="Sig_transdc_resp-reg_C-effctor"/>
</dbReference>
<keyword evidence="1" id="KW-0805">Transcription regulation</keyword>
<protein>
    <recommendedName>
        <fullName evidence="4">HTH luxR-type domain-containing protein</fullName>
    </recommendedName>
</protein>
<evidence type="ECO:0000256" key="1">
    <source>
        <dbReference type="ARBA" id="ARBA00023015"/>
    </source>
</evidence>
<dbReference type="Gene3D" id="3.30.450.20">
    <property type="entry name" value="PAS domain"/>
    <property type="match status" value="1"/>
</dbReference>
<evidence type="ECO:0000259" key="4">
    <source>
        <dbReference type="SMART" id="SM00421"/>
    </source>
</evidence>
<dbReference type="PANTHER" id="PTHR44688">
    <property type="entry name" value="DNA-BINDING TRANSCRIPTIONAL ACTIVATOR DEVR_DOSR"/>
    <property type="match status" value="1"/>
</dbReference>
<dbReference type="InterPro" id="IPR000014">
    <property type="entry name" value="PAS"/>
</dbReference>
<accession>A0ABN3RLR4</accession>
<dbReference type="InterPro" id="IPR035965">
    <property type="entry name" value="PAS-like_dom_sf"/>
</dbReference>
<feature type="domain" description="HTH luxR-type" evidence="4">
    <location>
        <begin position="167"/>
        <end position="224"/>
    </location>
</feature>
<evidence type="ECO:0000313" key="6">
    <source>
        <dbReference type="Proteomes" id="UP001500994"/>
    </source>
</evidence>
<dbReference type="InterPro" id="IPR000792">
    <property type="entry name" value="Tscrpt_reg_LuxR_C"/>
</dbReference>
<proteinExistence type="predicted"/>
<sequence>MRFSALVESLQLSEDPGSTGSVGAAVRGEERSSVCISVLDPALTIRQANQDFFRQFASPATSPADVIAPLPSDSSTTAPDVFGRNFRDLVHPSVRQPLMRQFERLLEGRRDRFATPVMALRPTGDVFNGSLTAAAVRGYGPDPSAVLVVMRSGRNSSDDDAVVAPKRKLLSEIDARILEGIAAGLSTIPLASRLYLSQHGVEYHVTGLLRKLKAPNRAALVSRAYAMGVLTVGTWPPRVVDDFIK</sequence>
<evidence type="ECO:0000256" key="3">
    <source>
        <dbReference type="ARBA" id="ARBA00023163"/>
    </source>
</evidence>
<keyword evidence="6" id="KW-1185">Reference proteome</keyword>
<dbReference type="SUPFAM" id="SSF55785">
    <property type="entry name" value="PYP-like sensor domain (PAS domain)"/>
    <property type="match status" value="1"/>
</dbReference>
<reference evidence="5 6" key="1">
    <citation type="journal article" date="2019" name="Int. J. Syst. Evol. Microbiol.">
        <title>The Global Catalogue of Microorganisms (GCM) 10K type strain sequencing project: providing services to taxonomists for standard genome sequencing and annotation.</title>
        <authorList>
            <consortium name="The Broad Institute Genomics Platform"/>
            <consortium name="The Broad Institute Genome Sequencing Center for Infectious Disease"/>
            <person name="Wu L."/>
            <person name="Ma J."/>
        </authorList>
    </citation>
    <scope>NUCLEOTIDE SEQUENCE [LARGE SCALE GENOMIC DNA]</scope>
    <source>
        <strain evidence="5 6">JCM 16374</strain>
    </source>
</reference>
<name>A0ABN3RLR4_9ACTN</name>
<dbReference type="CDD" id="cd00130">
    <property type="entry name" value="PAS"/>
    <property type="match status" value="1"/>
</dbReference>
<organism evidence="5 6">
    <name type="scientific">Streptomyces lunalinharesii</name>
    <dbReference type="NCBI Taxonomy" id="333384"/>
    <lineage>
        <taxon>Bacteria</taxon>
        <taxon>Bacillati</taxon>
        <taxon>Actinomycetota</taxon>
        <taxon>Actinomycetes</taxon>
        <taxon>Kitasatosporales</taxon>
        <taxon>Streptomycetaceae</taxon>
        <taxon>Streptomyces</taxon>
    </lineage>
</organism>
<dbReference type="EMBL" id="BAAARK010000004">
    <property type="protein sequence ID" value="GAA2653075.1"/>
    <property type="molecule type" value="Genomic_DNA"/>
</dbReference>
<dbReference type="PANTHER" id="PTHR44688:SF16">
    <property type="entry name" value="DNA-BINDING TRANSCRIPTIONAL ACTIVATOR DEVR_DOSR"/>
    <property type="match status" value="1"/>
</dbReference>
<evidence type="ECO:0000256" key="2">
    <source>
        <dbReference type="ARBA" id="ARBA00023125"/>
    </source>
</evidence>